<reference evidence="1" key="1">
    <citation type="submission" date="2021-01" db="EMBL/GenBank/DDBJ databases">
        <title>Whole genome shotgun sequence of Actinoplanes siamensis NBRC 109076.</title>
        <authorList>
            <person name="Komaki H."/>
            <person name="Tamura T."/>
        </authorList>
    </citation>
    <scope>NUCLEOTIDE SEQUENCE</scope>
    <source>
        <strain evidence="1">NBRC 109076</strain>
    </source>
</reference>
<protein>
    <submittedName>
        <fullName evidence="1">Uncharacterized protein</fullName>
    </submittedName>
</protein>
<gene>
    <name evidence="1" type="ORF">Asi03nite_53950</name>
</gene>
<dbReference type="EMBL" id="BOMW01000055">
    <property type="protein sequence ID" value="GIF07857.1"/>
    <property type="molecule type" value="Genomic_DNA"/>
</dbReference>
<dbReference type="Proteomes" id="UP000629619">
    <property type="component" value="Unassembled WGS sequence"/>
</dbReference>
<keyword evidence="2" id="KW-1185">Reference proteome</keyword>
<dbReference type="AlphaFoldDB" id="A0A919NB28"/>
<name>A0A919NB28_9ACTN</name>
<evidence type="ECO:0000313" key="1">
    <source>
        <dbReference type="EMBL" id="GIF07857.1"/>
    </source>
</evidence>
<comment type="caution">
    <text evidence="1">The sequence shown here is derived from an EMBL/GenBank/DDBJ whole genome shotgun (WGS) entry which is preliminary data.</text>
</comment>
<organism evidence="1 2">
    <name type="scientific">Actinoplanes siamensis</name>
    <dbReference type="NCBI Taxonomy" id="1223317"/>
    <lineage>
        <taxon>Bacteria</taxon>
        <taxon>Bacillati</taxon>
        <taxon>Actinomycetota</taxon>
        <taxon>Actinomycetes</taxon>
        <taxon>Micromonosporales</taxon>
        <taxon>Micromonosporaceae</taxon>
        <taxon>Actinoplanes</taxon>
    </lineage>
</organism>
<sequence>MVLANILRTAAHAHRPLSHDSELVQAIALLAPDHQDATWPRTRAWNEARSLPREYSPTFLAAFTGRKGKIRSYRCP</sequence>
<accession>A0A919NB28</accession>
<proteinExistence type="predicted"/>
<evidence type="ECO:0000313" key="2">
    <source>
        <dbReference type="Proteomes" id="UP000629619"/>
    </source>
</evidence>